<evidence type="ECO:0000313" key="1">
    <source>
        <dbReference type="EMBL" id="NMQ19000.1"/>
    </source>
</evidence>
<comment type="caution">
    <text evidence="1">The sequence shown here is derived from an EMBL/GenBank/DDBJ whole genome shotgun (WGS) entry which is preliminary data.</text>
</comment>
<dbReference type="Proteomes" id="UP000760480">
    <property type="component" value="Unassembled WGS sequence"/>
</dbReference>
<organism evidence="1 2">
    <name type="scientific">Candidatus Competibacter phosphatis</name>
    <dbReference type="NCBI Taxonomy" id="221280"/>
    <lineage>
        <taxon>Bacteria</taxon>
        <taxon>Pseudomonadati</taxon>
        <taxon>Pseudomonadota</taxon>
        <taxon>Gammaproteobacteria</taxon>
        <taxon>Candidatus Competibacteraceae</taxon>
        <taxon>Candidatus Competibacter</taxon>
    </lineage>
</organism>
<gene>
    <name evidence="1" type="ORF">E4P82_07130</name>
</gene>
<sequence length="141" mass="15963">MSVSMTILIDIAEFRSARFAPVLPEESQVNPQVYGAELAYWIAQELAKRGLASSYPESEDWGWYVEWSTPEGAEFAFHCGNAEGRKDHWCIALRRFGRKWFGQDQPPFTDAAEWVDALKASLEAEPSITALKWYGLDSLQA</sequence>
<dbReference type="EMBL" id="SPMZ01000019">
    <property type="protein sequence ID" value="NMQ19000.1"/>
    <property type="molecule type" value="Genomic_DNA"/>
</dbReference>
<keyword evidence="2" id="KW-1185">Reference proteome</keyword>
<evidence type="ECO:0000313" key="2">
    <source>
        <dbReference type="Proteomes" id="UP000760480"/>
    </source>
</evidence>
<accession>A0ABX1THZ5</accession>
<name>A0ABX1THZ5_9GAMM</name>
<dbReference type="RefSeq" id="WP_169248264.1">
    <property type="nucleotide sequence ID" value="NZ_SPMZ01000019.1"/>
</dbReference>
<protein>
    <submittedName>
        <fullName evidence="1">Uncharacterized protein</fullName>
    </submittedName>
</protein>
<proteinExistence type="predicted"/>
<reference evidence="1 2" key="1">
    <citation type="submission" date="2019-03" db="EMBL/GenBank/DDBJ databases">
        <title>Metabolic reconstructions from genomes of highly enriched 'Candidatus Accumulibacter' and 'Candidatus Competibacter' bioreactor populations.</title>
        <authorList>
            <person name="Annavajhala M.K."/>
            <person name="Welles L."/>
            <person name="Abbas B."/>
            <person name="Sorokin D."/>
            <person name="Park H."/>
            <person name="Van Loosdrecht M."/>
            <person name="Chandran K."/>
        </authorList>
    </citation>
    <scope>NUCLEOTIDE SEQUENCE [LARGE SCALE GENOMIC DNA]</scope>
    <source>
        <strain evidence="1 2">SBR_G</strain>
    </source>
</reference>